<evidence type="ECO:0000259" key="5">
    <source>
        <dbReference type="PROSITE" id="PS51077"/>
    </source>
</evidence>
<name>A0ABU9BEZ8_9BURK</name>
<feature type="region of interest" description="Disordered" evidence="4">
    <location>
        <begin position="299"/>
        <end position="321"/>
    </location>
</feature>
<dbReference type="PANTHER" id="PTHR30136:SF7">
    <property type="entry name" value="HTH-TYPE TRANSCRIPTIONAL REGULATOR KDGR-RELATED"/>
    <property type="match status" value="1"/>
</dbReference>
<evidence type="ECO:0000256" key="4">
    <source>
        <dbReference type="SAM" id="MobiDB-lite"/>
    </source>
</evidence>
<dbReference type="SUPFAM" id="SSF46785">
    <property type="entry name" value="Winged helix' DNA-binding domain"/>
    <property type="match status" value="1"/>
</dbReference>
<feature type="compositionally biased region" description="Low complexity" evidence="4">
    <location>
        <begin position="299"/>
        <end position="310"/>
    </location>
</feature>
<keyword evidence="8" id="KW-1185">Reference proteome</keyword>
<dbReference type="PROSITE" id="PS51077">
    <property type="entry name" value="HTH_ICLR"/>
    <property type="match status" value="1"/>
</dbReference>
<dbReference type="InterPro" id="IPR029016">
    <property type="entry name" value="GAF-like_dom_sf"/>
</dbReference>
<dbReference type="InterPro" id="IPR014757">
    <property type="entry name" value="Tscrpt_reg_IclR_C"/>
</dbReference>
<gene>
    <name evidence="7" type="primary">kdgR</name>
    <name evidence="7" type="ORF">AACH11_17045</name>
</gene>
<protein>
    <submittedName>
        <fullName evidence="7">DNA-binding transcriptional regulator KdgR</fullName>
    </submittedName>
</protein>
<dbReference type="PANTHER" id="PTHR30136">
    <property type="entry name" value="HELIX-TURN-HELIX TRANSCRIPTIONAL REGULATOR, ICLR FAMILY"/>
    <property type="match status" value="1"/>
</dbReference>
<accession>A0ABU9BEZ8</accession>
<dbReference type="Proteomes" id="UP001368500">
    <property type="component" value="Unassembled WGS sequence"/>
</dbReference>
<keyword evidence="3" id="KW-0804">Transcription</keyword>
<dbReference type="InterPro" id="IPR036390">
    <property type="entry name" value="WH_DNA-bd_sf"/>
</dbReference>
<reference evidence="7 8" key="1">
    <citation type="submission" date="2024-04" db="EMBL/GenBank/DDBJ databases">
        <title>Novel species of the genus Ideonella isolated from streams.</title>
        <authorList>
            <person name="Lu H."/>
        </authorList>
    </citation>
    <scope>NUCLEOTIDE SEQUENCE [LARGE SCALE GENOMIC DNA]</scope>
    <source>
        <strain evidence="7 8">BYS139W</strain>
    </source>
</reference>
<evidence type="ECO:0000256" key="3">
    <source>
        <dbReference type="ARBA" id="ARBA00023163"/>
    </source>
</evidence>
<dbReference type="NCBIfam" id="NF011671">
    <property type="entry name" value="PRK15090.1"/>
    <property type="match status" value="1"/>
</dbReference>
<dbReference type="SUPFAM" id="SSF55781">
    <property type="entry name" value="GAF domain-like"/>
    <property type="match status" value="1"/>
</dbReference>
<dbReference type="InterPro" id="IPR050707">
    <property type="entry name" value="HTH_MetabolicPath_Reg"/>
</dbReference>
<dbReference type="InterPro" id="IPR036388">
    <property type="entry name" value="WH-like_DNA-bd_sf"/>
</dbReference>
<evidence type="ECO:0000256" key="1">
    <source>
        <dbReference type="ARBA" id="ARBA00023015"/>
    </source>
</evidence>
<organism evidence="7 8">
    <name type="scientific">Pseudaquabacterium rugosum</name>
    <dbReference type="NCBI Taxonomy" id="2984194"/>
    <lineage>
        <taxon>Bacteria</taxon>
        <taxon>Pseudomonadati</taxon>
        <taxon>Pseudomonadota</taxon>
        <taxon>Betaproteobacteria</taxon>
        <taxon>Burkholderiales</taxon>
        <taxon>Sphaerotilaceae</taxon>
        <taxon>Pseudaquabacterium</taxon>
    </lineage>
</organism>
<evidence type="ECO:0000256" key="2">
    <source>
        <dbReference type="ARBA" id="ARBA00023125"/>
    </source>
</evidence>
<evidence type="ECO:0000313" key="7">
    <source>
        <dbReference type="EMBL" id="MEK8027674.1"/>
    </source>
</evidence>
<dbReference type="PROSITE" id="PS51078">
    <property type="entry name" value="ICLR_ED"/>
    <property type="match status" value="1"/>
</dbReference>
<keyword evidence="1" id="KW-0805">Transcription regulation</keyword>
<dbReference type="SMART" id="SM00346">
    <property type="entry name" value="HTH_ICLR"/>
    <property type="match status" value="1"/>
</dbReference>
<sequence length="321" mass="34637">MDDDLNDARQPESVAAVLKVFAILQSLADRSETGISELSVRLAMPKATVYRFLQTMKSLGYVRREADSERYGLTMKLFELGTRAMQYPDLVELCKPHMERLSELTGETIHLATLLDSEIIYVHKVDSRHMLGMYSRIGRRAPLHCTAIGKTLMAWEHAATREAILDGAEFKRFLPATLCDRGAYQAELERTRANGFAEDREEFNEHIRCVAVPIFGHTGTPAAGISVSFPTFRYTDALAAEAVGLLREASDEVSRALGCSQWPLAQAPDPATVLAAGAGLGPAAVAAVAAVTAVTPAAALPDPAPAATPARSRGRTSGNAQ</sequence>
<feature type="domain" description="IclR-ED" evidence="6">
    <location>
        <begin position="76"/>
        <end position="259"/>
    </location>
</feature>
<dbReference type="GO" id="GO:0003677">
    <property type="term" value="F:DNA binding"/>
    <property type="evidence" value="ECO:0007669"/>
    <property type="project" value="UniProtKB-KW"/>
</dbReference>
<feature type="domain" description="HTH iclR-type" evidence="5">
    <location>
        <begin position="14"/>
        <end position="75"/>
    </location>
</feature>
<dbReference type="Pfam" id="PF01614">
    <property type="entry name" value="IclR_C"/>
    <property type="match status" value="1"/>
</dbReference>
<dbReference type="Pfam" id="PF09339">
    <property type="entry name" value="HTH_IclR"/>
    <property type="match status" value="1"/>
</dbReference>
<evidence type="ECO:0000313" key="8">
    <source>
        <dbReference type="Proteomes" id="UP001368500"/>
    </source>
</evidence>
<dbReference type="Gene3D" id="3.30.450.40">
    <property type="match status" value="1"/>
</dbReference>
<dbReference type="RefSeq" id="WP_341375458.1">
    <property type="nucleotide sequence ID" value="NZ_JBBUTF010000016.1"/>
</dbReference>
<keyword evidence="2 7" id="KW-0238">DNA-binding</keyword>
<proteinExistence type="predicted"/>
<evidence type="ECO:0000259" key="6">
    <source>
        <dbReference type="PROSITE" id="PS51078"/>
    </source>
</evidence>
<comment type="caution">
    <text evidence="7">The sequence shown here is derived from an EMBL/GenBank/DDBJ whole genome shotgun (WGS) entry which is preliminary data.</text>
</comment>
<dbReference type="EMBL" id="JBBUTF010000016">
    <property type="protein sequence ID" value="MEK8027674.1"/>
    <property type="molecule type" value="Genomic_DNA"/>
</dbReference>
<dbReference type="Gene3D" id="1.10.10.10">
    <property type="entry name" value="Winged helix-like DNA-binding domain superfamily/Winged helix DNA-binding domain"/>
    <property type="match status" value="1"/>
</dbReference>
<dbReference type="InterPro" id="IPR005471">
    <property type="entry name" value="Tscrpt_reg_IclR_N"/>
</dbReference>